<dbReference type="Pfam" id="PF17177">
    <property type="entry name" value="PPR_long"/>
    <property type="match status" value="2"/>
</dbReference>
<dbReference type="InterPro" id="IPR046960">
    <property type="entry name" value="PPR_At4g14850-like_plant"/>
</dbReference>
<dbReference type="Proteomes" id="UP001497512">
    <property type="component" value="Chromosome 16"/>
</dbReference>
<dbReference type="PROSITE" id="PS51257">
    <property type="entry name" value="PROKAR_LIPOPROTEIN"/>
    <property type="match status" value="1"/>
</dbReference>
<dbReference type="PANTHER" id="PTHR47926:SF347">
    <property type="entry name" value="PENTATRICOPEPTIDE REPEAT-CONTAINING PROTEIN"/>
    <property type="match status" value="1"/>
</dbReference>
<gene>
    <name evidence="4" type="ORF">CSSPTR1EN2_LOCUS9084</name>
</gene>
<proteinExistence type="predicted"/>
<dbReference type="Gene3D" id="1.25.40.10">
    <property type="entry name" value="Tetratricopeptide repeat domain"/>
    <property type="match status" value="11"/>
</dbReference>
<evidence type="ECO:0000313" key="4">
    <source>
        <dbReference type="EMBL" id="CAK9207993.1"/>
    </source>
</evidence>
<feature type="repeat" description="PPR" evidence="2">
    <location>
        <begin position="1088"/>
        <end position="1118"/>
    </location>
</feature>
<feature type="repeat" description="PPR" evidence="2">
    <location>
        <begin position="174"/>
        <end position="208"/>
    </location>
</feature>
<keyword evidence="1" id="KW-0677">Repeat</keyword>
<evidence type="ECO:0000256" key="2">
    <source>
        <dbReference type="PROSITE-ProRule" id="PRU00708"/>
    </source>
</evidence>
<feature type="repeat" description="PPR" evidence="2">
    <location>
        <begin position="384"/>
        <end position="418"/>
    </location>
</feature>
<dbReference type="PROSITE" id="PS51375">
    <property type="entry name" value="PPR"/>
    <property type="match status" value="16"/>
</dbReference>
<dbReference type="InterPro" id="IPR011990">
    <property type="entry name" value="TPR-like_helical_dom_sf"/>
</dbReference>
<feature type="repeat" description="PPR" evidence="2">
    <location>
        <begin position="1119"/>
        <end position="1153"/>
    </location>
</feature>
<dbReference type="PANTHER" id="PTHR47926">
    <property type="entry name" value="PENTATRICOPEPTIDE REPEAT-CONTAINING PROTEIN"/>
    <property type="match status" value="1"/>
</dbReference>
<protein>
    <recommendedName>
        <fullName evidence="3">PROP1-like PPR domain-containing protein</fullName>
    </recommendedName>
</protein>
<evidence type="ECO:0000259" key="3">
    <source>
        <dbReference type="Pfam" id="PF17177"/>
    </source>
</evidence>
<sequence length="1329" mass="147617">MIIARSSSGLSAAASTVGCWISSRFYSRFAFRHARHGQPRKAARHLLPRLLPPAVSGPAMSSQRLWEAFFQDPSQWRDSRSLKRNPKDPDFRHKFTNECLWVDDCSTPSWVKLKLSAVIQGDTTASDSSDFHHHHGARGLQPTRKDLNSLFKMYINKGCMSAAQLVFNRLLKKDVVSWTTLIAGYGKHGHVEEAFVSIKQMQQEGVQPDKVTYMSILKACANPRSLEWGKQVHAQIIEAGFESDLRVGTALINMYAKCRCIKEAFEVFENMQHDGVELDEITYISILNACANPADLKWGWHIHDCIRRSGFDTDVRLGNALIGMYIKCGSREEAFEVFHNMQQKGMTSNRITYMSILNACSSPSALDWGMQVDAQIKKSGFDSDICVCNALIGMYVKCESNEGAMKVFQHMLQKAVHPDKITYMSILNACASPADLDFGKQVHFHIRSSQFETDLAVGTALINMYAKCGGNEEAFDVYHRMQEEGVDLNMITYICILKACTRPVALDWGKQVHSHIMKSGLQYGLRVATALINMYTKCGAREDAFNVYHQMLQEGVEPDNITYLSILNAIGSPAALDFGKQVHACIRKSGLQFDVDLGTALISMYAQCGGTQEAFGVYDQMQGEGVGLTINTYICILKACMNPAVLNRGREVHAQIKKTGFDSDLYVGTALISMYAQCGSSQEAFEVFHHMQKAGVEPDNVTYVSMLNACTSPDALDYGKQIHEHIISSGFNCNFRVWTALISMYAQCGSHHEAFEVFRAMQEKGVEADKFTYMSILSACASSNLSPTALDCGRQVHAHIRKSGFNSDTRLENALLDMYIKCGSNEEAFQVFNCMQQMGRKPDNMTYISILNACASQMALDWGKQVHAQIKESVFRSDVLVRTALISMYAKCGASQEAFEMFHDMRQEGVWLNRITCMNLLNACASPRDFESGKQVYAHLRDSGCELDVGLWTSLIRMYAKYTGSDDAFELYHKMRQEGVQPESSTYVSILNTCVSPRCLAYGKEIHAHVKVSGLEADECVGNALICMYVKCGGNEGAVELYHHMQQAGLQLNRSTYMYILKACTNLTALAEGKQLHRSIVEAGLGADTCIGNALIDMYAKCGSLSDARKVFDAMPERDLVSWTVTIVGLAQHGCQEDALDLFKQMKQEGVLPDAVTFVGVLSACSHGGLVDEGLEYFNSMCEDHGITPVDAHYGCIVDLFGRGGHLHQAEDFIRKIPIEATSGIWGTLLGACRIYGNVELAECAANHCLKLDPENAAVYVTLSHIYAGAGMWDSVAHVENTMKERGIKKETGCCWVEVEKKVHTFVAEDRTHSQTPEIYAALADELCR</sequence>
<dbReference type="SUPFAM" id="SSF48452">
    <property type="entry name" value="TPR-like"/>
    <property type="match status" value="1"/>
</dbReference>
<feature type="repeat" description="PPR" evidence="2">
    <location>
        <begin position="594"/>
        <end position="628"/>
    </location>
</feature>
<feature type="domain" description="PROP1-like PPR" evidence="3">
    <location>
        <begin position="891"/>
        <end position="1034"/>
    </location>
</feature>
<dbReference type="InterPro" id="IPR046848">
    <property type="entry name" value="E_motif"/>
</dbReference>
<feature type="repeat" description="PPR" evidence="2">
    <location>
        <begin position="244"/>
        <end position="278"/>
    </location>
</feature>
<feature type="repeat" description="PPR" evidence="2">
    <location>
        <begin position="454"/>
        <end position="488"/>
    </location>
</feature>
<feature type="domain" description="PROP1-like PPR" evidence="3">
    <location>
        <begin position="611"/>
        <end position="756"/>
    </location>
</feature>
<keyword evidence="5" id="KW-1185">Reference proteome</keyword>
<organism evidence="4 5">
    <name type="scientific">Sphagnum troendelagicum</name>
    <dbReference type="NCBI Taxonomy" id="128251"/>
    <lineage>
        <taxon>Eukaryota</taxon>
        <taxon>Viridiplantae</taxon>
        <taxon>Streptophyta</taxon>
        <taxon>Embryophyta</taxon>
        <taxon>Bryophyta</taxon>
        <taxon>Sphagnophytina</taxon>
        <taxon>Sphagnopsida</taxon>
        <taxon>Sphagnales</taxon>
        <taxon>Sphagnaceae</taxon>
        <taxon>Sphagnum</taxon>
    </lineage>
</organism>
<feature type="repeat" description="PPR" evidence="2">
    <location>
        <begin position="734"/>
        <end position="768"/>
    </location>
</feature>
<dbReference type="NCBIfam" id="TIGR00756">
    <property type="entry name" value="PPR"/>
    <property type="match status" value="9"/>
</dbReference>
<dbReference type="EMBL" id="OZ019908">
    <property type="protein sequence ID" value="CAK9207993.1"/>
    <property type="molecule type" value="Genomic_DNA"/>
</dbReference>
<feature type="repeat" description="PPR" evidence="2">
    <location>
        <begin position="664"/>
        <end position="698"/>
    </location>
</feature>
<evidence type="ECO:0000256" key="1">
    <source>
        <dbReference type="ARBA" id="ARBA00022737"/>
    </source>
</evidence>
<feature type="repeat" description="PPR" evidence="2">
    <location>
        <begin position="878"/>
        <end position="912"/>
    </location>
</feature>
<name>A0ABP0TY24_9BRYO</name>
<dbReference type="InterPro" id="IPR002885">
    <property type="entry name" value="PPR_rpt"/>
</dbReference>
<feature type="repeat" description="PPR" evidence="2">
    <location>
        <begin position="808"/>
        <end position="842"/>
    </location>
</feature>
<feature type="repeat" description="PPR" evidence="2">
    <location>
        <begin position="1154"/>
        <end position="1189"/>
    </location>
</feature>
<feature type="repeat" description="PPR" evidence="2">
    <location>
        <begin position="524"/>
        <end position="558"/>
    </location>
</feature>
<reference evidence="4" key="1">
    <citation type="submission" date="2024-02" db="EMBL/GenBank/DDBJ databases">
        <authorList>
            <consortium name="ELIXIR-Norway"/>
            <consortium name="Elixir Norway"/>
        </authorList>
    </citation>
    <scope>NUCLEOTIDE SEQUENCE</scope>
</reference>
<dbReference type="InterPro" id="IPR033443">
    <property type="entry name" value="PROP1-like_PPR_dom"/>
</dbReference>
<feature type="repeat" description="PPR" evidence="2">
    <location>
        <begin position="948"/>
        <end position="982"/>
    </location>
</feature>
<accession>A0ABP0TY24</accession>
<feature type="repeat" description="PPR" evidence="2">
    <location>
        <begin position="314"/>
        <end position="348"/>
    </location>
</feature>
<dbReference type="Pfam" id="PF20431">
    <property type="entry name" value="E_motif"/>
    <property type="match status" value="1"/>
</dbReference>
<evidence type="ECO:0000313" key="5">
    <source>
        <dbReference type="Proteomes" id="UP001497512"/>
    </source>
</evidence>
<feature type="repeat" description="PPR" evidence="2">
    <location>
        <begin position="1018"/>
        <end position="1052"/>
    </location>
</feature>
<dbReference type="Pfam" id="PF13041">
    <property type="entry name" value="PPR_2"/>
    <property type="match status" value="8"/>
</dbReference>